<dbReference type="AlphaFoldDB" id="A0A4C1W260"/>
<evidence type="ECO:0000313" key="2">
    <source>
        <dbReference type="EMBL" id="GBP44145.1"/>
    </source>
</evidence>
<dbReference type="EMBL" id="BGZK01000447">
    <property type="protein sequence ID" value="GBP44145.1"/>
    <property type="molecule type" value="Genomic_DNA"/>
</dbReference>
<organism evidence="2 3">
    <name type="scientific">Eumeta variegata</name>
    <name type="common">Bagworm moth</name>
    <name type="synonym">Eumeta japonica</name>
    <dbReference type="NCBI Taxonomy" id="151549"/>
    <lineage>
        <taxon>Eukaryota</taxon>
        <taxon>Metazoa</taxon>
        <taxon>Ecdysozoa</taxon>
        <taxon>Arthropoda</taxon>
        <taxon>Hexapoda</taxon>
        <taxon>Insecta</taxon>
        <taxon>Pterygota</taxon>
        <taxon>Neoptera</taxon>
        <taxon>Endopterygota</taxon>
        <taxon>Lepidoptera</taxon>
        <taxon>Glossata</taxon>
        <taxon>Ditrysia</taxon>
        <taxon>Tineoidea</taxon>
        <taxon>Psychidae</taxon>
        <taxon>Oiketicinae</taxon>
        <taxon>Eumeta</taxon>
    </lineage>
</organism>
<dbReference type="OrthoDB" id="7464848at2759"/>
<proteinExistence type="predicted"/>
<reference evidence="2 3" key="1">
    <citation type="journal article" date="2019" name="Commun. Biol.">
        <title>The bagworm genome reveals a unique fibroin gene that provides high tensile strength.</title>
        <authorList>
            <person name="Kono N."/>
            <person name="Nakamura H."/>
            <person name="Ohtoshi R."/>
            <person name="Tomita M."/>
            <person name="Numata K."/>
            <person name="Arakawa K."/>
        </authorList>
    </citation>
    <scope>NUCLEOTIDE SEQUENCE [LARGE SCALE GENOMIC DNA]</scope>
</reference>
<comment type="caution">
    <text evidence="2">The sequence shown here is derived from an EMBL/GenBank/DDBJ whole genome shotgun (WGS) entry which is preliminary data.</text>
</comment>
<protein>
    <submittedName>
        <fullName evidence="2">Uncharacterized protein</fullName>
    </submittedName>
</protein>
<evidence type="ECO:0000313" key="3">
    <source>
        <dbReference type="Proteomes" id="UP000299102"/>
    </source>
</evidence>
<dbReference type="Proteomes" id="UP000299102">
    <property type="component" value="Unassembled WGS sequence"/>
</dbReference>
<feature type="region of interest" description="Disordered" evidence="1">
    <location>
        <begin position="107"/>
        <end position="165"/>
    </location>
</feature>
<gene>
    <name evidence="2" type="ORF">EVAR_81467_1</name>
</gene>
<feature type="compositionally biased region" description="Low complexity" evidence="1">
    <location>
        <begin position="108"/>
        <end position="117"/>
    </location>
</feature>
<name>A0A4C1W260_EUMVA</name>
<evidence type="ECO:0000256" key="1">
    <source>
        <dbReference type="SAM" id="MobiDB-lite"/>
    </source>
</evidence>
<accession>A0A4C1W260</accession>
<sequence>MQLGIRGRSITETKVGAGTARRGPEAHRASRCSHISFRNIKDIARTGLVLLQGIAALLERLRCAMSASDVYLHETAIIAAAPACGACAIIKACRFLLQNRNRDLLVDRSPSAPAAPSRRPKPSVGGRLDVTTYRPQRLGAGPLAPLGDSRPHTAPLHRRDHAPAIQLQPSREIYYTQYQEAPQQQHQPQYYREQQFPVQQRPAPQPEPIHFSLLPYRQEFHQPQQHQEQLQSFDFRQPQPSFNFRQTYPQQAGGVHPQRVARVATVVEPIQRSIDLDPFARSRSAASVL</sequence>
<keyword evidence="3" id="KW-1185">Reference proteome</keyword>